<keyword evidence="2" id="KW-1185">Reference proteome</keyword>
<sequence length="103" mass="11693">MLPVDLPHEEKTALHSFLLRNLDIFSWTTLDLGYINAVKHNISVLADTPIAQPYRRIPPSQFEDVRQHIQELANKGTIKPSSSPYASAIVVVKKEGWQYTSLH</sequence>
<name>A0AAV3YIA9_9GAST</name>
<evidence type="ECO:0000313" key="2">
    <source>
        <dbReference type="Proteomes" id="UP000735302"/>
    </source>
</evidence>
<accession>A0AAV3YIA9</accession>
<dbReference type="Gene3D" id="3.10.10.10">
    <property type="entry name" value="HIV Type 1 Reverse Transcriptase, subunit A, domain 1"/>
    <property type="match status" value="1"/>
</dbReference>
<organism evidence="1 2">
    <name type="scientific">Plakobranchus ocellatus</name>
    <dbReference type="NCBI Taxonomy" id="259542"/>
    <lineage>
        <taxon>Eukaryota</taxon>
        <taxon>Metazoa</taxon>
        <taxon>Spiralia</taxon>
        <taxon>Lophotrochozoa</taxon>
        <taxon>Mollusca</taxon>
        <taxon>Gastropoda</taxon>
        <taxon>Heterobranchia</taxon>
        <taxon>Euthyneura</taxon>
        <taxon>Panpulmonata</taxon>
        <taxon>Sacoglossa</taxon>
        <taxon>Placobranchoidea</taxon>
        <taxon>Plakobranchidae</taxon>
        <taxon>Plakobranchus</taxon>
    </lineage>
</organism>
<dbReference type="AlphaFoldDB" id="A0AAV3YIA9"/>
<dbReference type="EMBL" id="BLXT01001042">
    <property type="protein sequence ID" value="GFN82819.1"/>
    <property type="molecule type" value="Genomic_DNA"/>
</dbReference>
<evidence type="ECO:0000313" key="1">
    <source>
        <dbReference type="EMBL" id="GFN82819.1"/>
    </source>
</evidence>
<protein>
    <submittedName>
        <fullName evidence="1">Pol polyprotein</fullName>
    </submittedName>
</protein>
<comment type="caution">
    <text evidence="1">The sequence shown here is derived from an EMBL/GenBank/DDBJ whole genome shotgun (WGS) entry which is preliminary data.</text>
</comment>
<dbReference type="InterPro" id="IPR043502">
    <property type="entry name" value="DNA/RNA_pol_sf"/>
</dbReference>
<reference evidence="1 2" key="1">
    <citation type="journal article" date="2021" name="Elife">
        <title>Chloroplast acquisition without the gene transfer in kleptoplastic sea slugs, Plakobranchus ocellatus.</title>
        <authorList>
            <person name="Maeda T."/>
            <person name="Takahashi S."/>
            <person name="Yoshida T."/>
            <person name="Shimamura S."/>
            <person name="Takaki Y."/>
            <person name="Nagai Y."/>
            <person name="Toyoda A."/>
            <person name="Suzuki Y."/>
            <person name="Arimoto A."/>
            <person name="Ishii H."/>
            <person name="Satoh N."/>
            <person name="Nishiyama T."/>
            <person name="Hasebe M."/>
            <person name="Maruyama T."/>
            <person name="Minagawa J."/>
            <person name="Obokata J."/>
            <person name="Shigenobu S."/>
        </authorList>
    </citation>
    <scope>NUCLEOTIDE SEQUENCE [LARGE SCALE GENOMIC DNA]</scope>
</reference>
<dbReference type="Proteomes" id="UP000735302">
    <property type="component" value="Unassembled WGS sequence"/>
</dbReference>
<proteinExistence type="predicted"/>
<gene>
    <name evidence="1" type="ORF">PoB_000932500</name>
</gene>
<dbReference type="SUPFAM" id="SSF56672">
    <property type="entry name" value="DNA/RNA polymerases"/>
    <property type="match status" value="1"/>
</dbReference>